<proteinExistence type="predicted"/>
<name>A0A382YC17_9ZZZZ</name>
<dbReference type="Pfam" id="PF02684">
    <property type="entry name" value="LpxB"/>
    <property type="match status" value="1"/>
</dbReference>
<sequence>MVTTKFISLVNIIMDKLVVKELIQSGLNKKNLLFALTSILDNTEREKILNNYKQLKSRLGEQGASDKVANLIITDLIKSKTI</sequence>
<dbReference type="GO" id="GO:0008915">
    <property type="term" value="F:lipid-A-disaccharide synthase activity"/>
    <property type="evidence" value="ECO:0007669"/>
    <property type="project" value="InterPro"/>
</dbReference>
<dbReference type="GO" id="GO:0016020">
    <property type="term" value="C:membrane"/>
    <property type="evidence" value="ECO:0007669"/>
    <property type="project" value="GOC"/>
</dbReference>
<dbReference type="AlphaFoldDB" id="A0A382YC17"/>
<dbReference type="EMBL" id="UINC01174115">
    <property type="protein sequence ID" value="SVD80078.1"/>
    <property type="molecule type" value="Genomic_DNA"/>
</dbReference>
<dbReference type="InterPro" id="IPR003835">
    <property type="entry name" value="Glyco_trans_19"/>
</dbReference>
<evidence type="ECO:0000313" key="1">
    <source>
        <dbReference type="EMBL" id="SVD80078.1"/>
    </source>
</evidence>
<reference evidence="1" key="1">
    <citation type="submission" date="2018-05" db="EMBL/GenBank/DDBJ databases">
        <authorList>
            <person name="Lanie J.A."/>
            <person name="Ng W.-L."/>
            <person name="Kazmierczak K.M."/>
            <person name="Andrzejewski T.M."/>
            <person name="Davidsen T.M."/>
            <person name="Wayne K.J."/>
            <person name="Tettelin H."/>
            <person name="Glass J.I."/>
            <person name="Rusch D."/>
            <person name="Podicherti R."/>
            <person name="Tsui H.-C.T."/>
            <person name="Winkler M.E."/>
        </authorList>
    </citation>
    <scope>NUCLEOTIDE SEQUENCE</scope>
</reference>
<organism evidence="1">
    <name type="scientific">marine metagenome</name>
    <dbReference type="NCBI Taxonomy" id="408172"/>
    <lineage>
        <taxon>unclassified sequences</taxon>
        <taxon>metagenomes</taxon>
        <taxon>ecological metagenomes</taxon>
    </lineage>
</organism>
<gene>
    <name evidence="1" type="ORF">METZ01_LOCUS432932</name>
</gene>
<accession>A0A382YC17</accession>
<protein>
    <submittedName>
        <fullName evidence="1">Uncharacterized protein</fullName>
    </submittedName>
</protein>
<dbReference type="GO" id="GO:0009245">
    <property type="term" value="P:lipid A biosynthetic process"/>
    <property type="evidence" value="ECO:0007669"/>
    <property type="project" value="InterPro"/>
</dbReference>